<dbReference type="STRING" id="561176.SAMN04488561_1520"/>
<dbReference type="SUPFAM" id="SSF48208">
    <property type="entry name" value="Six-hairpin glycosidases"/>
    <property type="match status" value="1"/>
</dbReference>
<dbReference type="Pfam" id="PF08305">
    <property type="entry name" value="NPCBM"/>
    <property type="match status" value="1"/>
</dbReference>
<dbReference type="GO" id="GO:0005975">
    <property type="term" value="P:carbohydrate metabolic process"/>
    <property type="evidence" value="ECO:0007669"/>
    <property type="project" value="InterPro"/>
</dbReference>
<keyword evidence="4" id="KW-1185">Reference proteome</keyword>
<evidence type="ECO:0000259" key="2">
    <source>
        <dbReference type="SMART" id="SM00776"/>
    </source>
</evidence>
<dbReference type="InterPro" id="IPR013222">
    <property type="entry name" value="Glyco_hyd_98_carb-bd"/>
</dbReference>
<dbReference type="EMBL" id="FNUC01000003">
    <property type="protein sequence ID" value="SEE49854.1"/>
    <property type="molecule type" value="Genomic_DNA"/>
</dbReference>
<accession>A0A1H5JBL5</accession>
<protein>
    <submittedName>
        <fullName evidence="3">Carbohydrate binding module (Family 6)</fullName>
    </submittedName>
</protein>
<keyword evidence="1" id="KW-0732">Signal</keyword>
<evidence type="ECO:0000313" key="3">
    <source>
        <dbReference type="EMBL" id="SEE49854.1"/>
    </source>
</evidence>
<dbReference type="InterPro" id="IPR013783">
    <property type="entry name" value="Ig-like_fold"/>
</dbReference>
<dbReference type="Gene3D" id="2.60.120.1060">
    <property type="entry name" value="NPCBM/NEW2 domain"/>
    <property type="match status" value="1"/>
</dbReference>
<evidence type="ECO:0000256" key="1">
    <source>
        <dbReference type="SAM" id="SignalP"/>
    </source>
</evidence>
<dbReference type="Gene3D" id="2.60.120.260">
    <property type="entry name" value="Galactose-binding domain-like"/>
    <property type="match status" value="1"/>
</dbReference>
<feature type="domain" description="Glycosyl hydrolase family 98 putative carbohydrate-binding module" evidence="2">
    <location>
        <begin position="940"/>
        <end position="1083"/>
    </location>
</feature>
<dbReference type="Proteomes" id="UP000181980">
    <property type="component" value="Unassembled WGS sequence"/>
</dbReference>
<dbReference type="InterPro" id="IPR036116">
    <property type="entry name" value="FN3_sf"/>
</dbReference>
<proteinExistence type="predicted"/>
<dbReference type="PROSITE" id="PS51318">
    <property type="entry name" value="TAT"/>
    <property type="match status" value="1"/>
</dbReference>
<gene>
    <name evidence="3" type="ORF">SAMN04488561_1520</name>
</gene>
<reference evidence="4" key="1">
    <citation type="submission" date="2016-10" db="EMBL/GenBank/DDBJ databases">
        <authorList>
            <person name="Varghese N."/>
            <person name="Submissions S."/>
        </authorList>
    </citation>
    <scope>NUCLEOTIDE SEQUENCE [LARGE SCALE GENOMIC DNA]</scope>
    <source>
        <strain evidence="4">DSM 45237</strain>
    </source>
</reference>
<dbReference type="Gene3D" id="2.60.40.10">
    <property type="entry name" value="Immunoglobulins"/>
    <property type="match status" value="2"/>
</dbReference>
<feature type="signal peptide" evidence="1">
    <location>
        <begin position="1"/>
        <end position="29"/>
    </location>
</feature>
<feature type="chain" id="PRO_5039054753" evidence="1">
    <location>
        <begin position="30"/>
        <end position="1088"/>
    </location>
</feature>
<dbReference type="InterPro" id="IPR008979">
    <property type="entry name" value="Galactose-bd-like_sf"/>
</dbReference>
<name>A0A1H5JBL5_9ACTN</name>
<dbReference type="AlphaFoldDB" id="A0A1H5JBL5"/>
<evidence type="ECO:0000313" key="4">
    <source>
        <dbReference type="Proteomes" id="UP000181980"/>
    </source>
</evidence>
<organism evidence="3 4">
    <name type="scientific">Jiangella alba</name>
    <dbReference type="NCBI Taxonomy" id="561176"/>
    <lineage>
        <taxon>Bacteria</taxon>
        <taxon>Bacillati</taxon>
        <taxon>Actinomycetota</taxon>
        <taxon>Actinomycetes</taxon>
        <taxon>Jiangellales</taxon>
        <taxon>Jiangellaceae</taxon>
        <taxon>Jiangella</taxon>
    </lineage>
</organism>
<dbReference type="InterPro" id="IPR006311">
    <property type="entry name" value="TAT_signal"/>
</dbReference>
<dbReference type="InterPro" id="IPR008928">
    <property type="entry name" value="6-hairpin_glycosidase_sf"/>
</dbReference>
<dbReference type="SUPFAM" id="SSF49785">
    <property type="entry name" value="Galactose-binding domain-like"/>
    <property type="match status" value="2"/>
</dbReference>
<sequence length="1088" mass="116651">MSARRTGARRRAAAITGIAVLTLTAGAVAAPAASATEMPSLLVDGGFEAGGEAWTFAGSAGVASNNPHSGSKLAYLDQHAEDQAYQTVEIAESGTYTAAAWIATSATGGEFGVRHPGGEMLGKVDLPGQPSYSRYETSVNLEAGDVVEVAFTGGNGWTNLDDVSLIRDTRSILGFEVPGQQGETAIDHEAHTVEFQMPYESNVLNLTPDVTLPAGSTISPDPSNGVNFRKPHRFKVTDAFGNVTWWTAAVRFEKKTITIDSSSSELVDAFNWSKWRANLHVQTGRSGPVNVVGATPPNAEMVDYIPSYWAGYANRTAFYSRDFVHQAEGAHLLGLDEENKSMLKAFASTANESRKWYPLWALNFDGSPYTVDYKSDDFFVREVPAVFELVHEAGQQYAWTGDEDYLNDPVLWQYYEKAVTDFIELHDDHIPNGVAEGTGHGIFDGAASYDERAGFPARIEAADGIASQYRAFTTVAEFAALKGDTALADEFTAKADDLQDYIATDWGVVRGAWPYVTARGPGNVPEIGFSREPNAILAIKEVLPPDDKRTWDYLDFLQDGYQNDVPQNIEGATYIPDALYRYSQDEEAWGWMKYIIGERDKPHVYRAQGSNGDYPEYSYMMISNTVEGIAGVTPDAPNDAVAVRSHLPGEIDWLKLDHVTVGDHDLAVRHEGRTRTSVTHNAGASPLQTTIEFPGAWRQIKVDGRTYPADHSHDNGHAVSSVTVDIPVRKTVNAQAVAPLDPSVFGDTILTHPGDFELEQPSDGATGVAVDTEFTWSASANADEYRIVIARDDAMTDIVAETTVPGPRAVVGGVPAGINLYWEVTAINTQTGQRLVVPAGERTFRTAPSGVPDAPTDLAAYRTGDAVGVTWEPSAQALTSNVSRAPVGSTDFTVVAQGLTGSTWVDSEAAGGPFSYRVTSTNEAGEGAASTVDEQPLPDGAGVVWLSDRRPASATIGWGSIGYDRSVSGGAIAINGTAYEKGIGTHAASEIVYDLDPADARFQAVVGLDDVPGAAGRGSVQFQVVADGEVVLDSGVMRGSPYTEPKTIDLSLLGVERLVLRVLDGGDGNSSDHANWADARVLRLVPND</sequence>
<dbReference type="Gene3D" id="2.60.40.2340">
    <property type="match status" value="1"/>
</dbReference>
<dbReference type="Gene3D" id="1.50.10.10">
    <property type="match status" value="1"/>
</dbReference>
<dbReference type="InterPro" id="IPR038637">
    <property type="entry name" value="NPCBM_sf"/>
</dbReference>
<dbReference type="SUPFAM" id="SSF49265">
    <property type="entry name" value="Fibronectin type III"/>
    <property type="match status" value="1"/>
</dbReference>
<dbReference type="OrthoDB" id="9025980at2"/>
<dbReference type="InterPro" id="IPR012341">
    <property type="entry name" value="6hp_glycosidase-like_sf"/>
</dbReference>
<dbReference type="SMART" id="SM00776">
    <property type="entry name" value="NPCBM"/>
    <property type="match status" value="1"/>
</dbReference>